<dbReference type="InParanoid" id="B9RFR9"/>
<dbReference type="STRING" id="3988.B9RFR9"/>
<feature type="compositionally biased region" description="Basic and acidic residues" evidence="1">
    <location>
        <begin position="722"/>
        <end position="748"/>
    </location>
</feature>
<proteinExistence type="predicted"/>
<dbReference type="PANTHER" id="PTHR37729">
    <property type="entry name" value="NEUROFILAMENT PROTEIN-LIKE PROTEIN"/>
    <property type="match status" value="1"/>
</dbReference>
<evidence type="ECO:0000313" key="3">
    <source>
        <dbReference type="Proteomes" id="UP000008311"/>
    </source>
</evidence>
<feature type="compositionally biased region" description="Basic and acidic residues" evidence="1">
    <location>
        <begin position="358"/>
        <end position="374"/>
    </location>
</feature>
<feature type="compositionally biased region" description="Polar residues" evidence="1">
    <location>
        <begin position="699"/>
        <end position="712"/>
    </location>
</feature>
<feature type="region of interest" description="Disordered" evidence="1">
    <location>
        <begin position="41"/>
        <end position="127"/>
    </location>
</feature>
<feature type="compositionally biased region" description="Basic and acidic residues" evidence="1">
    <location>
        <begin position="77"/>
        <end position="107"/>
    </location>
</feature>
<dbReference type="Proteomes" id="UP000008311">
    <property type="component" value="Unassembled WGS sequence"/>
</dbReference>
<dbReference type="EMBL" id="EQ973777">
    <property type="protein sequence ID" value="EEF50040.1"/>
    <property type="molecule type" value="Genomic_DNA"/>
</dbReference>
<dbReference type="AlphaFoldDB" id="B9RFR9"/>
<protein>
    <submittedName>
        <fullName evidence="2">GRIP and coiled-coil domain-containing protein, putative</fullName>
    </submittedName>
</protein>
<feature type="region of interest" description="Disordered" evidence="1">
    <location>
        <begin position="492"/>
        <end position="573"/>
    </location>
</feature>
<dbReference type="PANTHER" id="PTHR37729:SF1">
    <property type="entry name" value="NEUROFILAMENT PROTEIN-LIKE PROTEIN"/>
    <property type="match status" value="1"/>
</dbReference>
<evidence type="ECO:0000256" key="1">
    <source>
        <dbReference type="SAM" id="MobiDB-lite"/>
    </source>
</evidence>
<keyword evidence="3" id="KW-1185">Reference proteome</keyword>
<dbReference type="KEGG" id="rcu:8274970"/>
<dbReference type="FunCoup" id="B9RFR9">
    <property type="interactions" value="7"/>
</dbReference>
<feature type="region of interest" description="Disordered" evidence="1">
    <location>
        <begin position="778"/>
        <end position="799"/>
    </location>
</feature>
<feature type="compositionally biased region" description="Basic and acidic residues" evidence="1">
    <location>
        <begin position="548"/>
        <end position="568"/>
    </location>
</feature>
<organism evidence="2 3">
    <name type="scientific">Ricinus communis</name>
    <name type="common">Castor bean</name>
    <dbReference type="NCBI Taxonomy" id="3988"/>
    <lineage>
        <taxon>Eukaryota</taxon>
        <taxon>Viridiplantae</taxon>
        <taxon>Streptophyta</taxon>
        <taxon>Embryophyta</taxon>
        <taxon>Tracheophyta</taxon>
        <taxon>Spermatophyta</taxon>
        <taxon>Magnoliopsida</taxon>
        <taxon>eudicotyledons</taxon>
        <taxon>Gunneridae</taxon>
        <taxon>Pentapetalae</taxon>
        <taxon>rosids</taxon>
        <taxon>fabids</taxon>
        <taxon>Malpighiales</taxon>
        <taxon>Euphorbiaceae</taxon>
        <taxon>Acalyphoideae</taxon>
        <taxon>Acalypheae</taxon>
        <taxon>Ricinus</taxon>
    </lineage>
</organism>
<feature type="region of interest" description="Disordered" evidence="1">
    <location>
        <begin position="1"/>
        <end position="24"/>
    </location>
</feature>
<feature type="region of interest" description="Disordered" evidence="1">
    <location>
        <begin position="255"/>
        <end position="327"/>
    </location>
</feature>
<gene>
    <name evidence="2" type="ORF">RCOM_1436850</name>
</gene>
<feature type="compositionally biased region" description="Basic and acidic residues" evidence="1">
    <location>
        <begin position="269"/>
        <end position="278"/>
    </location>
</feature>
<feature type="region of interest" description="Disordered" evidence="1">
    <location>
        <begin position="694"/>
        <end position="765"/>
    </location>
</feature>
<accession>B9RFR9</accession>
<reference evidence="3" key="1">
    <citation type="journal article" date="2010" name="Nat. Biotechnol.">
        <title>Draft genome sequence of the oilseed species Ricinus communis.</title>
        <authorList>
            <person name="Chan A.P."/>
            <person name="Crabtree J."/>
            <person name="Zhao Q."/>
            <person name="Lorenzi H."/>
            <person name="Orvis J."/>
            <person name="Puiu D."/>
            <person name="Melake-Berhan A."/>
            <person name="Jones K.M."/>
            <person name="Redman J."/>
            <person name="Chen G."/>
            <person name="Cahoon E.B."/>
            <person name="Gedil M."/>
            <person name="Stanke M."/>
            <person name="Haas B.J."/>
            <person name="Wortman J.R."/>
            <person name="Fraser-Liggett C.M."/>
            <person name="Ravel J."/>
            <person name="Rabinowicz P.D."/>
        </authorList>
    </citation>
    <scope>NUCLEOTIDE SEQUENCE [LARGE SCALE GENOMIC DNA]</scope>
    <source>
        <strain evidence="3">cv. Hale</strain>
    </source>
</reference>
<feature type="compositionally biased region" description="Basic and acidic residues" evidence="1">
    <location>
        <begin position="492"/>
        <end position="534"/>
    </location>
</feature>
<feature type="compositionally biased region" description="Polar residues" evidence="1">
    <location>
        <begin position="117"/>
        <end position="127"/>
    </location>
</feature>
<sequence>MATSESSTSSLHTTTTPEEPIETKVIGEVKPMEQETVLLSKEVKEGETEELSSEAKQISILEEEAEDKQTKPPAVEMKIEHDSVVDVPGKDKIEAEKDPVPHSHGQSDPELVADTVNGEQVTQPTTESVAQVLEQPAKASVVETQLEQPEIIDASAPSVEVVEKPKELSDILPSKESEEVIVKDVDDSEAVSKEVKKPEMHVLEADIKQEEESVAAEQVEKLKSVEEVGRPQEPPEVLSIQESEAVVKDVEVSVAASKEVDEPESVVPKADEKPKEQSEVTQQVETDLVVPEVEAKPKEQSETEQVEPESVVPEVETKPKEQPEVTEQVEKIQSVEVVEEQQESLEVLPVIEPEAALVKDKDTEESEVVKDASKPESTVPEVEVKQEEQSVVSEIEKTNLLDPEIEVKKEEQSAAREVEKTELLDSEVEVKPEEHSVAAEVEKMKLLDPEVVVPEEQPAAAEVEKTKLLDSEVEVKLEEESEVVVIEEVEKPKLLDPEAKVKPKEESEVAEVELKSKDEKTEPVQSDVKVKADGEPEVSQTLTEEGSLADKVEDSTSVEEKEASKEAESCTSSLPDVTVKAALEDGRKEGEGTIVAEVLSKEAEVDIKKGDEEKEENTIKTIDRDVLNEEVAQPIKVDDVKNAVSSAEVIERSFEEEITGKGVEPIVENKGEENLTDEKLALVETRNDVDVEVKRDETTTTVAESVQESQDSAVKEVSANTGEDKLEKENVEESTKGGDDVKTSRDLPTEVPAKPNQKQSNNILTKVKQSLVKAKKAIIGKSPSSKTLASDTKDDIKVK</sequence>
<feature type="region of interest" description="Disordered" evidence="1">
    <location>
        <begin position="358"/>
        <end position="387"/>
    </location>
</feature>
<name>B9RFR9_RICCO</name>
<dbReference type="OrthoDB" id="1304274at2759"/>
<dbReference type="eggNOG" id="KOG1181">
    <property type="taxonomic scope" value="Eukaryota"/>
</dbReference>
<feature type="compositionally biased region" description="Polar residues" evidence="1">
    <location>
        <begin position="756"/>
        <end position="765"/>
    </location>
</feature>
<feature type="compositionally biased region" description="Low complexity" evidence="1">
    <location>
        <begin position="1"/>
        <end position="18"/>
    </location>
</feature>
<evidence type="ECO:0000313" key="2">
    <source>
        <dbReference type="EMBL" id="EEF50040.1"/>
    </source>
</evidence>